<protein>
    <submittedName>
        <fullName evidence="1">Uncharacterized protein</fullName>
    </submittedName>
</protein>
<accession>A0A238H9A8</accession>
<dbReference type="AlphaFoldDB" id="A0A238H9A8"/>
<reference evidence="1 2" key="1">
    <citation type="submission" date="2017-04" db="EMBL/GenBank/DDBJ databases">
        <authorList>
            <person name="Afonso C.L."/>
            <person name="Miller P.J."/>
            <person name="Scott M.A."/>
            <person name="Spackman E."/>
            <person name="Goraichik I."/>
            <person name="Dimitrov K.M."/>
            <person name="Suarez D.L."/>
            <person name="Swayne D.E."/>
        </authorList>
    </citation>
    <scope>NUCLEOTIDE SEQUENCE [LARGE SCALE GENOMIC DNA]</scope>
    <source>
        <strain evidence="1">LMG 28154</strain>
    </source>
</reference>
<organism evidence="1 2">
    <name type="scientific">Burkholderia singularis</name>
    <dbReference type="NCBI Taxonomy" id="1503053"/>
    <lineage>
        <taxon>Bacteria</taxon>
        <taxon>Pseudomonadati</taxon>
        <taxon>Pseudomonadota</taxon>
        <taxon>Betaproteobacteria</taxon>
        <taxon>Burkholderiales</taxon>
        <taxon>Burkholderiaceae</taxon>
        <taxon>Burkholderia</taxon>
        <taxon>pseudomallei group</taxon>
    </lineage>
</organism>
<dbReference type="Proteomes" id="UP000198460">
    <property type="component" value="Unassembled WGS sequence"/>
</dbReference>
<evidence type="ECO:0000313" key="1">
    <source>
        <dbReference type="EMBL" id="SMG01587.1"/>
    </source>
</evidence>
<dbReference type="EMBL" id="FXAN01000077">
    <property type="protein sequence ID" value="SMG01587.1"/>
    <property type="molecule type" value="Genomic_DNA"/>
</dbReference>
<gene>
    <name evidence="1" type="ORF">BSIN_4469</name>
</gene>
<sequence length="63" mass="6854">MRALGASPPSDRWSSFRIDCRLGVSAGPGRWRAGGAIEAAVEPLLARHWRKRAAARVHGAHRP</sequence>
<evidence type="ECO:0000313" key="2">
    <source>
        <dbReference type="Proteomes" id="UP000198460"/>
    </source>
</evidence>
<name>A0A238H9A8_9BURK</name>
<proteinExistence type="predicted"/>